<dbReference type="InterPro" id="IPR036259">
    <property type="entry name" value="MFS_trans_sf"/>
</dbReference>
<organism evidence="7 8">
    <name type="scientific">Georgenia daeguensis</name>
    <dbReference type="NCBI Taxonomy" id="908355"/>
    <lineage>
        <taxon>Bacteria</taxon>
        <taxon>Bacillati</taxon>
        <taxon>Actinomycetota</taxon>
        <taxon>Actinomycetes</taxon>
        <taxon>Micrococcales</taxon>
        <taxon>Bogoriellaceae</taxon>
        <taxon>Georgenia</taxon>
    </lineage>
</organism>
<keyword evidence="8" id="KW-1185">Reference proteome</keyword>
<dbReference type="PANTHER" id="PTHR23513">
    <property type="entry name" value="INTEGRAL MEMBRANE EFFLUX PROTEIN-RELATED"/>
    <property type="match status" value="1"/>
</dbReference>
<feature type="transmembrane region" description="Helical" evidence="6">
    <location>
        <begin position="232"/>
        <end position="257"/>
    </location>
</feature>
<feature type="transmembrane region" description="Helical" evidence="6">
    <location>
        <begin position="56"/>
        <end position="78"/>
    </location>
</feature>
<gene>
    <name evidence="7" type="ORF">GCM10022262_29420</name>
</gene>
<feature type="transmembrane region" description="Helical" evidence="6">
    <location>
        <begin position="332"/>
        <end position="350"/>
    </location>
</feature>
<feature type="transmembrane region" description="Helical" evidence="6">
    <location>
        <begin position="85"/>
        <end position="107"/>
    </location>
</feature>
<feature type="transmembrane region" description="Helical" evidence="6">
    <location>
        <begin position="263"/>
        <end position="285"/>
    </location>
</feature>
<evidence type="ECO:0000256" key="4">
    <source>
        <dbReference type="ARBA" id="ARBA00022989"/>
    </source>
</evidence>
<keyword evidence="3 6" id="KW-0812">Transmembrane</keyword>
<dbReference type="CDD" id="cd06173">
    <property type="entry name" value="MFS_MefA_like"/>
    <property type="match status" value="1"/>
</dbReference>
<keyword evidence="4 6" id="KW-1133">Transmembrane helix</keyword>
<name>A0ABP8EY19_9MICO</name>
<dbReference type="InterPro" id="IPR011701">
    <property type="entry name" value="MFS"/>
</dbReference>
<feature type="transmembrane region" description="Helical" evidence="6">
    <location>
        <begin position="362"/>
        <end position="382"/>
    </location>
</feature>
<comment type="subcellular location">
    <subcellularLocation>
        <location evidence="1">Cell membrane</location>
        <topology evidence="1">Multi-pass membrane protein</topology>
    </subcellularLocation>
</comment>
<protein>
    <submittedName>
        <fullName evidence="7">MFS transporter</fullName>
    </submittedName>
</protein>
<sequence length="434" mass="45320">MGTVEPGRRLTAGVHRHPGFRRLWVANLCNETGNQFAVLALSVTAVVVLDATPLQVGILTALGHAAYLVLGIPVGVWVDRGPKRPILVAADVVRGVAVLTVPIAYWAGALTVWQLMAVAAVMSAATVFSDTAHTAILPPLVGRSRVSEASARLQTTDSTMQVVGPSLGGVLLTRAAAPVLYVITSVAALVSALLTATIRLDEPPPAHREREPFGRSVASGVRFVARQPALRTYMLTSAVNNLGAGMFMATATVFVLRDLEMGPAAYALAGAVGATGGIVGSLAGLRVRRRLGEIRTMVACYHLRPLAFLTLPAAVITSVPAVALLAVSDFAFGFLTVVSSISSTGVRARVTPHHLMARVSAASRFVTLGMIPVGAVLGGWLATVFPRAGVLVAAAAVAALAAPIILASPLRPHRDVPREWEEAAEREDQLRPEG</sequence>
<evidence type="ECO:0000256" key="3">
    <source>
        <dbReference type="ARBA" id="ARBA00022692"/>
    </source>
</evidence>
<comment type="caution">
    <text evidence="7">The sequence shown here is derived from an EMBL/GenBank/DDBJ whole genome shotgun (WGS) entry which is preliminary data.</text>
</comment>
<evidence type="ECO:0000256" key="6">
    <source>
        <dbReference type="SAM" id="Phobius"/>
    </source>
</evidence>
<dbReference type="EMBL" id="BAABBA010000015">
    <property type="protein sequence ID" value="GAA4288582.1"/>
    <property type="molecule type" value="Genomic_DNA"/>
</dbReference>
<feature type="transmembrane region" description="Helical" evidence="6">
    <location>
        <begin position="306"/>
        <end position="326"/>
    </location>
</feature>
<evidence type="ECO:0000256" key="1">
    <source>
        <dbReference type="ARBA" id="ARBA00004651"/>
    </source>
</evidence>
<evidence type="ECO:0000256" key="5">
    <source>
        <dbReference type="ARBA" id="ARBA00023136"/>
    </source>
</evidence>
<dbReference type="RefSeq" id="WP_345042682.1">
    <property type="nucleotide sequence ID" value="NZ_BAABBA010000015.1"/>
</dbReference>
<evidence type="ECO:0000256" key="2">
    <source>
        <dbReference type="ARBA" id="ARBA00022475"/>
    </source>
</evidence>
<dbReference type="SUPFAM" id="SSF103473">
    <property type="entry name" value="MFS general substrate transporter"/>
    <property type="match status" value="1"/>
</dbReference>
<keyword evidence="2" id="KW-1003">Cell membrane</keyword>
<accession>A0ABP8EY19</accession>
<keyword evidence="5 6" id="KW-0472">Membrane</keyword>
<dbReference type="PANTHER" id="PTHR23513:SF6">
    <property type="entry name" value="MAJOR FACILITATOR SUPERFAMILY ASSOCIATED DOMAIN-CONTAINING PROTEIN"/>
    <property type="match status" value="1"/>
</dbReference>
<dbReference type="Pfam" id="PF07690">
    <property type="entry name" value="MFS_1"/>
    <property type="match status" value="1"/>
</dbReference>
<proteinExistence type="predicted"/>
<feature type="transmembrane region" description="Helical" evidence="6">
    <location>
        <begin position="388"/>
        <end position="408"/>
    </location>
</feature>
<reference evidence="8" key="1">
    <citation type="journal article" date="2019" name="Int. J. Syst. Evol. Microbiol.">
        <title>The Global Catalogue of Microorganisms (GCM) 10K type strain sequencing project: providing services to taxonomists for standard genome sequencing and annotation.</title>
        <authorList>
            <consortium name="The Broad Institute Genomics Platform"/>
            <consortium name="The Broad Institute Genome Sequencing Center for Infectious Disease"/>
            <person name="Wu L."/>
            <person name="Ma J."/>
        </authorList>
    </citation>
    <scope>NUCLEOTIDE SEQUENCE [LARGE SCALE GENOMIC DNA]</scope>
    <source>
        <strain evidence="8">JCM 17459</strain>
    </source>
</reference>
<evidence type="ECO:0000313" key="7">
    <source>
        <dbReference type="EMBL" id="GAA4288582.1"/>
    </source>
</evidence>
<dbReference type="Proteomes" id="UP001499841">
    <property type="component" value="Unassembled WGS sequence"/>
</dbReference>
<dbReference type="Gene3D" id="1.20.1250.20">
    <property type="entry name" value="MFS general substrate transporter like domains"/>
    <property type="match status" value="1"/>
</dbReference>
<feature type="transmembrane region" description="Helical" evidence="6">
    <location>
        <begin position="179"/>
        <end position="200"/>
    </location>
</feature>
<evidence type="ECO:0000313" key="8">
    <source>
        <dbReference type="Proteomes" id="UP001499841"/>
    </source>
</evidence>